<dbReference type="Gene3D" id="2.160.10.10">
    <property type="entry name" value="Hexapeptide repeat proteins"/>
    <property type="match status" value="1"/>
</dbReference>
<evidence type="ECO:0000256" key="7">
    <source>
        <dbReference type="ARBA" id="ARBA00022679"/>
    </source>
</evidence>
<protein>
    <recommendedName>
        <fullName evidence="20">Bifunctional protein GlmU</fullName>
    </recommendedName>
    <domain>
        <recommendedName>
            <fullName evidence="20">UDP-N-acetylglucosamine pyrophosphorylase</fullName>
            <ecNumber evidence="20">2.7.7.23</ecNumber>
        </recommendedName>
        <alternativeName>
            <fullName evidence="20">N-acetylglucosamine-1-phosphate uridyltransferase</fullName>
        </alternativeName>
    </domain>
    <domain>
        <recommendedName>
            <fullName evidence="20">Glucosamine-1-phosphate N-acetyltransferase</fullName>
            <ecNumber evidence="20">2.3.1.157</ecNumber>
        </recommendedName>
    </domain>
</protein>
<dbReference type="InterPro" id="IPR029044">
    <property type="entry name" value="Nucleotide-diphossugar_trans"/>
</dbReference>
<feature type="region of interest" description="Linker" evidence="20">
    <location>
        <begin position="230"/>
        <end position="250"/>
    </location>
</feature>
<evidence type="ECO:0000256" key="1">
    <source>
        <dbReference type="ARBA" id="ARBA00004496"/>
    </source>
</evidence>
<dbReference type="NCBIfam" id="TIGR01173">
    <property type="entry name" value="glmU"/>
    <property type="match status" value="1"/>
</dbReference>
<dbReference type="eggNOG" id="COG1207">
    <property type="taxonomic scope" value="Bacteria"/>
</dbReference>
<dbReference type="HAMAP" id="MF_01631">
    <property type="entry name" value="GlmU"/>
    <property type="match status" value="1"/>
</dbReference>
<evidence type="ECO:0000256" key="6">
    <source>
        <dbReference type="ARBA" id="ARBA00022490"/>
    </source>
</evidence>
<evidence type="ECO:0000256" key="19">
    <source>
        <dbReference type="ARBA" id="ARBA00049628"/>
    </source>
</evidence>
<comment type="pathway">
    <text evidence="2 20">Nucleotide-sugar biosynthesis; UDP-N-acetyl-alpha-D-glucosamine biosynthesis; N-acetyl-alpha-D-glucosamine 1-phosphate from alpha-D-glucosamine 6-phosphate (route II): step 2/2.</text>
</comment>
<evidence type="ECO:0000256" key="8">
    <source>
        <dbReference type="ARBA" id="ARBA00022695"/>
    </source>
</evidence>
<feature type="binding site" evidence="20">
    <location>
        <position position="227"/>
    </location>
    <ligand>
        <name>UDP-N-acetyl-alpha-D-glucosamine</name>
        <dbReference type="ChEBI" id="CHEBI:57705"/>
    </ligand>
</feature>
<dbReference type="Proteomes" id="UP000029579">
    <property type="component" value="Unassembled WGS sequence"/>
</dbReference>
<evidence type="ECO:0000256" key="2">
    <source>
        <dbReference type="ARBA" id="ARBA00005166"/>
    </source>
</evidence>
<dbReference type="EMBL" id="JRMW01000033">
    <property type="protein sequence ID" value="KGF04117.1"/>
    <property type="molecule type" value="Genomic_DNA"/>
</dbReference>
<dbReference type="EC" id="2.3.1.157" evidence="20"/>
<keyword evidence="14 20" id="KW-0511">Multifunctional enzyme</keyword>
<dbReference type="Pfam" id="PF00132">
    <property type="entry name" value="Hexapep"/>
    <property type="match status" value="1"/>
</dbReference>
<comment type="caution">
    <text evidence="22">The sequence shown here is derived from an EMBL/GenBank/DDBJ whole genome shotgun (WGS) entry which is preliminary data.</text>
</comment>
<dbReference type="InterPro" id="IPR001451">
    <property type="entry name" value="Hexapep"/>
</dbReference>
<feature type="binding site" evidence="20">
    <location>
        <position position="365"/>
    </location>
    <ligand>
        <name>UDP-N-acetyl-alpha-D-glucosamine</name>
        <dbReference type="ChEBI" id="CHEBI:57705"/>
    </ligand>
</feature>
<comment type="subcellular location">
    <subcellularLocation>
        <location evidence="1 20">Cytoplasm</location>
    </subcellularLocation>
</comment>
<feature type="binding site" evidence="20">
    <location>
        <position position="154"/>
    </location>
    <ligand>
        <name>UDP-N-acetyl-alpha-D-glucosamine</name>
        <dbReference type="ChEBI" id="CHEBI:57705"/>
    </ligand>
</feature>
<dbReference type="PANTHER" id="PTHR43584:SF3">
    <property type="entry name" value="BIFUNCTIONAL PROTEIN GLMU"/>
    <property type="match status" value="1"/>
</dbReference>
<feature type="binding site" evidence="20">
    <location>
        <position position="139"/>
    </location>
    <ligand>
        <name>UDP-N-acetyl-alpha-D-glucosamine</name>
        <dbReference type="ChEBI" id="CHEBI:57705"/>
    </ligand>
</feature>
<dbReference type="GO" id="GO:0000287">
    <property type="term" value="F:magnesium ion binding"/>
    <property type="evidence" value="ECO:0007669"/>
    <property type="project" value="UniProtKB-UniRule"/>
</dbReference>
<comment type="cofactor">
    <cofactor evidence="20">
        <name>Mg(2+)</name>
        <dbReference type="ChEBI" id="CHEBI:18420"/>
    </cofactor>
    <text evidence="20">Binds 1 Mg(2+) ion per subunit.</text>
</comment>
<evidence type="ECO:0000313" key="22">
    <source>
        <dbReference type="EMBL" id="KGF04117.1"/>
    </source>
</evidence>
<comment type="similarity">
    <text evidence="4 20">In the C-terminal section; belongs to the transferase hexapeptide repeat family.</text>
</comment>
<keyword evidence="9 20" id="KW-0479">Metal-binding</keyword>
<keyword evidence="10 20" id="KW-0677">Repeat</keyword>
<feature type="binding site" evidence="20">
    <location>
        <begin position="78"/>
        <end position="79"/>
    </location>
    <ligand>
        <name>UDP-N-acetyl-alpha-D-glucosamine</name>
        <dbReference type="ChEBI" id="CHEBI:57705"/>
    </ligand>
</feature>
<dbReference type="InterPro" id="IPR005835">
    <property type="entry name" value="NTP_transferase_dom"/>
</dbReference>
<dbReference type="Gene3D" id="3.90.550.10">
    <property type="entry name" value="Spore Coat Polysaccharide Biosynthesis Protein SpsA, Chain A"/>
    <property type="match status" value="1"/>
</dbReference>
<feature type="active site" description="Proton acceptor" evidence="20">
    <location>
        <position position="362"/>
    </location>
</feature>
<evidence type="ECO:0000256" key="15">
    <source>
        <dbReference type="ARBA" id="ARBA00023315"/>
    </source>
</evidence>
<evidence type="ECO:0000256" key="9">
    <source>
        <dbReference type="ARBA" id="ARBA00022723"/>
    </source>
</evidence>
<evidence type="ECO:0000256" key="4">
    <source>
        <dbReference type="ARBA" id="ARBA00007707"/>
    </source>
</evidence>
<dbReference type="AlphaFoldDB" id="A0A095YBX7"/>
<dbReference type="SUPFAM" id="SSF53448">
    <property type="entry name" value="Nucleotide-diphospho-sugar transferases"/>
    <property type="match status" value="1"/>
</dbReference>
<dbReference type="InterPro" id="IPR005882">
    <property type="entry name" value="Bifunctional_GlmU"/>
</dbReference>
<comment type="catalytic activity">
    <reaction evidence="18 20">
        <text>N-acetyl-alpha-D-glucosamine 1-phosphate + UTP + H(+) = UDP-N-acetyl-alpha-D-glucosamine + diphosphate</text>
        <dbReference type="Rhea" id="RHEA:13509"/>
        <dbReference type="ChEBI" id="CHEBI:15378"/>
        <dbReference type="ChEBI" id="CHEBI:33019"/>
        <dbReference type="ChEBI" id="CHEBI:46398"/>
        <dbReference type="ChEBI" id="CHEBI:57705"/>
        <dbReference type="ChEBI" id="CHEBI:57776"/>
        <dbReference type="EC" id="2.7.7.23"/>
    </reaction>
</comment>
<evidence type="ECO:0000256" key="5">
    <source>
        <dbReference type="ARBA" id="ARBA00007947"/>
    </source>
</evidence>
<feature type="binding site" evidence="20">
    <location>
        <position position="404"/>
    </location>
    <ligand>
        <name>acetyl-CoA</name>
        <dbReference type="ChEBI" id="CHEBI:57288"/>
    </ligand>
</feature>
<dbReference type="OrthoDB" id="9775031at2"/>
<organism evidence="22 23">
    <name type="scientific">Anaerococcus lactolyticus S7-1-13</name>
    <dbReference type="NCBI Taxonomy" id="1284686"/>
    <lineage>
        <taxon>Bacteria</taxon>
        <taxon>Bacillati</taxon>
        <taxon>Bacillota</taxon>
        <taxon>Tissierellia</taxon>
        <taxon>Tissierellales</taxon>
        <taxon>Peptoniphilaceae</taxon>
        <taxon>Anaerococcus</taxon>
    </lineage>
</organism>
<feature type="binding site" evidence="20">
    <location>
        <position position="102"/>
    </location>
    <ligand>
        <name>Mg(2+)</name>
        <dbReference type="ChEBI" id="CHEBI:18420"/>
    </ligand>
</feature>
<feature type="binding site" evidence="20">
    <location>
        <position position="422"/>
    </location>
    <ligand>
        <name>acetyl-CoA</name>
        <dbReference type="ChEBI" id="CHEBI:57288"/>
    </ligand>
</feature>
<keyword evidence="8 20" id="KW-0548">Nucleotidyltransferase</keyword>
<evidence type="ECO:0000256" key="16">
    <source>
        <dbReference type="ARBA" id="ARBA00023316"/>
    </source>
</evidence>
<dbReference type="CDD" id="cd02540">
    <property type="entry name" value="GT2_GlmU_N_bac"/>
    <property type="match status" value="1"/>
</dbReference>
<feature type="binding site" evidence="20">
    <location>
        <position position="21"/>
    </location>
    <ligand>
        <name>UDP-N-acetyl-alpha-D-glucosamine</name>
        <dbReference type="ChEBI" id="CHEBI:57705"/>
    </ligand>
</feature>
<comment type="pathway">
    <text evidence="3 20">Nucleotide-sugar biosynthesis; UDP-N-acetyl-alpha-D-glucosamine biosynthesis; UDP-N-acetyl-alpha-D-glucosamine from N-acetyl-alpha-D-glucosamine 1-phosphate: step 1/1.</text>
</comment>
<feature type="region of interest" description="N-acetyltransferase" evidence="20">
    <location>
        <begin position="251"/>
        <end position="461"/>
    </location>
</feature>
<feature type="region of interest" description="Pyrophosphorylase" evidence="20">
    <location>
        <begin position="1"/>
        <end position="229"/>
    </location>
</feature>
<keyword evidence="11 20" id="KW-0460">Magnesium</keyword>
<dbReference type="Pfam" id="PF00483">
    <property type="entry name" value="NTP_transferase"/>
    <property type="match status" value="1"/>
</dbReference>
<feature type="binding site" evidence="20">
    <location>
        <position position="376"/>
    </location>
    <ligand>
        <name>UDP-N-acetyl-alpha-D-glucosamine</name>
        <dbReference type="ChEBI" id="CHEBI:57705"/>
    </ligand>
</feature>
<comment type="pathway">
    <text evidence="20">Bacterial outer membrane biogenesis; LPS lipid A biosynthesis.</text>
</comment>
<evidence type="ECO:0000256" key="13">
    <source>
        <dbReference type="ARBA" id="ARBA00022984"/>
    </source>
</evidence>
<evidence type="ECO:0000256" key="18">
    <source>
        <dbReference type="ARBA" id="ARBA00048493"/>
    </source>
</evidence>
<dbReference type="GO" id="GO:0019134">
    <property type="term" value="F:glucosamine-1-phosphate N-acetyltransferase activity"/>
    <property type="evidence" value="ECO:0007669"/>
    <property type="project" value="UniProtKB-UniRule"/>
</dbReference>
<comment type="subunit">
    <text evidence="20">Homotrimer.</text>
</comment>
<dbReference type="SUPFAM" id="SSF51161">
    <property type="entry name" value="Trimeric LpxA-like enzymes"/>
    <property type="match status" value="1"/>
</dbReference>
<keyword evidence="6 20" id="KW-0963">Cytoplasm</keyword>
<feature type="binding site" evidence="20">
    <location>
        <position position="169"/>
    </location>
    <ligand>
        <name>UDP-N-acetyl-alpha-D-glucosamine</name>
        <dbReference type="ChEBI" id="CHEBI:57705"/>
    </ligand>
</feature>
<dbReference type="InterPro" id="IPR050065">
    <property type="entry name" value="GlmU-like"/>
</dbReference>
<dbReference type="GO" id="GO:0016020">
    <property type="term" value="C:membrane"/>
    <property type="evidence" value="ECO:0007669"/>
    <property type="project" value="GOC"/>
</dbReference>
<evidence type="ECO:0000256" key="3">
    <source>
        <dbReference type="ARBA" id="ARBA00005208"/>
    </source>
</evidence>
<reference evidence="22 23" key="1">
    <citation type="submission" date="2014-07" db="EMBL/GenBank/DDBJ databases">
        <authorList>
            <person name="McCorrison J."/>
            <person name="Sanka R."/>
            <person name="Torralba M."/>
            <person name="Gillis M."/>
            <person name="Haft D.H."/>
            <person name="Methe B."/>
            <person name="Sutton G."/>
            <person name="Nelson K.E."/>
        </authorList>
    </citation>
    <scope>NUCLEOTIDE SEQUENCE [LARGE SCALE GENOMIC DNA]</scope>
    <source>
        <strain evidence="22 23">S7-1-13</strain>
    </source>
</reference>
<gene>
    <name evidence="20 22" type="primary">glmU</name>
    <name evidence="22" type="ORF">HMPREF1630_04825</name>
</gene>
<feature type="binding site" evidence="20">
    <location>
        <position position="227"/>
    </location>
    <ligand>
        <name>Mg(2+)</name>
        <dbReference type="ChEBI" id="CHEBI:18420"/>
    </ligand>
</feature>
<dbReference type="UniPathway" id="UPA00973"/>
<evidence type="ECO:0000256" key="17">
    <source>
        <dbReference type="ARBA" id="ARBA00048247"/>
    </source>
</evidence>
<feature type="binding site" evidence="20">
    <location>
        <position position="439"/>
    </location>
    <ligand>
        <name>acetyl-CoA</name>
        <dbReference type="ChEBI" id="CHEBI:57288"/>
    </ligand>
</feature>
<keyword evidence="16 20" id="KW-0961">Cell wall biogenesis/degradation</keyword>
<dbReference type="GO" id="GO:0000902">
    <property type="term" value="P:cell morphogenesis"/>
    <property type="evidence" value="ECO:0007669"/>
    <property type="project" value="UniProtKB-UniRule"/>
</dbReference>
<dbReference type="UniPathway" id="UPA00113">
    <property type="reaction ID" value="UER00532"/>
</dbReference>
<dbReference type="GO" id="GO:0009245">
    <property type="term" value="P:lipid A biosynthetic process"/>
    <property type="evidence" value="ECO:0007669"/>
    <property type="project" value="UniProtKB-UniRule"/>
</dbReference>
<evidence type="ECO:0000313" key="23">
    <source>
        <dbReference type="Proteomes" id="UP000029579"/>
    </source>
</evidence>
<evidence type="ECO:0000256" key="14">
    <source>
        <dbReference type="ARBA" id="ARBA00023268"/>
    </source>
</evidence>
<keyword evidence="15 20" id="KW-0012">Acyltransferase</keyword>
<evidence type="ECO:0000259" key="21">
    <source>
        <dbReference type="Pfam" id="PF00483"/>
    </source>
</evidence>
<keyword evidence="13 20" id="KW-0573">Peptidoglycan synthesis</keyword>
<evidence type="ECO:0000256" key="20">
    <source>
        <dbReference type="HAMAP-Rule" id="MF_01631"/>
    </source>
</evidence>
<dbReference type="GO" id="GO:0071555">
    <property type="term" value="P:cell wall organization"/>
    <property type="evidence" value="ECO:0007669"/>
    <property type="project" value="UniProtKB-KW"/>
</dbReference>
<comment type="catalytic activity">
    <reaction evidence="17 20">
        <text>alpha-D-glucosamine 1-phosphate + acetyl-CoA = N-acetyl-alpha-D-glucosamine 1-phosphate + CoA + H(+)</text>
        <dbReference type="Rhea" id="RHEA:13725"/>
        <dbReference type="ChEBI" id="CHEBI:15378"/>
        <dbReference type="ChEBI" id="CHEBI:57287"/>
        <dbReference type="ChEBI" id="CHEBI:57288"/>
        <dbReference type="ChEBI" id="CHEBI:57776"/>
        <dbReference type="ChEBI" id="CHEBI:58516"/>
        <dbReference type="EC" id="2.3.1.157"/>
    </reaction>
</comment>
<keyword evidence="7 20" id="KW-0808">Transferase</keyword>
<comment type="caution">
    <text evidence="20">Lacks conserved residue(s) required for the propagation of feature annotation.</text>
</comment>
<dbReference type="GO" id="GO:0009252">
    <property type="term" value="P:peptidoglycan biosynthetic process"/>
    <property type="evidence" value="ECO:0007669"/>
    <property type="project" value="UniProtKB-UniRule"/>
</dbReference>
<feature type="binding site" evidence="20">
    <location>
        <position position="332"/>
    </location>
    <ligand>
        <name>UDP-N-acetyl-alpha-D-glucosamine</name>
        <dbReference type="ChEBI" id="CHEBI:57705"/>
    </ligand>
</feature>
<comment type="function">
    <text evidence="19 20">Catalyzes the last two sequential reactions in the de novo biosynthetic pathway for UDP-N-acetylglucosamine (UDP-GlcNAc). The C-terminal domain catalyzes the transfer of acetyl group from acetyl coenzyme A to glucosamine-1-phosphate (GlcN-1-P) to produce N-acetylglucosamine-1-phosphate (GlcNAc-1-P), which is converted into UDP-GlcNAc by the transfer of uridine 5-monophosphate (from uridine 5-triphosphate), a reaction catalyzed by the N-terminal domain.</text>
</comment>
<name>A0A095YBX7_9FIRM</name>
<feature type="domain" description="Nucleotidyl transferase" evidence="21">
    <location>
        <begin position="3"/>
        <end position="217"/>
    </location>
</feature>
<evidence type="ECO:0000256" key="12">
    <source>
        <dbReference type="ARBA" id="ARBA00022960"/>
    </source>
</evidence>
<evidence type="ECO:0000256" key="10">
    <source>
        <dbReference type="ARBA" id="ARBA00022737"/>
    </source>
</evidence>
<comment type="similarity">
    <text evidence="5 20">In the N-terminal section; belongs to the N-acetylglucosamine-1-phosphate uridyltransferase family.</text>
</comment>
<dbReference type="GO" id="GO:0005737">
    <property type="term" value="C:cytoplasm"/>
    <property type="evidence" value="ECO:0007669"/>
    <property type="project" value="UniProtKB-SubCell"/>
</dbReference>
<dbReference type="PANTHER" id="PTHR43584">
    <property type="entry name" value="NUCLEOTIDYL TRANSFERASE"/>
    <property type="match status" value="1"/>
</dbReference>
<dbReference type="RefSeq" id="WP_037327528.1">
    <property type="nucleotide sequence ID" value="NZ_JRMW01000033.1"/>
</dbReference>
<dbReference type="InterPro" id="IPR011004">
    <property type="entry name" value="Trimer_LpxA-like_sf"/>
</dbReference>
<accession>A0A095YBX7</accession>
<keyword evidence="12 20" id="KW-0133">Cell shape</keyword>
<proteinExistence type="inferred from homology"/>
<evidence type="ECO:0000256" key="11">
    <source>
        <dbReference type="ARBA" id="ARBA00022842"/>
    </source>
</evidence>
<dbReference type="GO" id="GO:0003977">
    <property type="term" value="F:UDP-N-acetylglucosamine diphosphorylase activity"/>
    <property type="evidence" value="ECO:0007669"/>
    <property type="project" value="UniProtKB-UniRule"/>
</dbReference>
<dbReference type="GO" id="GO:0006048">
    <property type="term" value="P:UDP-N-acetylglucosamine biosynthetic process"/>
    <property type="evidence" value="ECO:0007669"/>
    <property type="project" value="UniProtKB-UniPathway"/>
</dbReference>
<feature type="binding site" evidence="20">
    <location>
        <position position="350"/>
    </location>
    <ligand>
        <name>UDP-N-acetyl-alpha-D-glucosamine</name>
        <dbReference type="ChEBI" id="CHEBI:57705"/>
    </ligand>
</feature>
<dbReference type="CDD" id="cd03353">
    <property type="entry name" value="LbH_GlmU_C"/>
    <property type="match status" value="1"/>
</dbReference>
<dbReference type="InterPro" id="IPR038009">
    <property type="entry name" value="GlmU_C_LbH"/>
</dbReference>
<dbReference type="EC" id="2.7.7.23" evidence="20"/>
<dbReference type="GO" id="GO:0008360">
    <property type="term" value="P:regulation of cell shape"/>
    <property type="evidence" value="ECO:0007669"/>
    <property type="project" value="UniProtKB-KW"/>
</dbReference>
<sequence length="461" mass="51087">MIKTIIMAAGEGTRMKSETSKVLHKLINKEIIKYVKNASDFDQSETIIIAGKNKDKLKELFPDVTIVEQKIGPGIPYGTGYAASLALDYIEDNDQVLILNGDIPLIKKESLENLIAYHAKTNSSCTILSTKIDNPKGYGRIIRDDNDNFIRITEDRDLNDGQENINEINVGIYIFKAQDLKEALAKIDSNNDQNELYLTDCIGVLKSENKIVTAFVSNDCDEFYGINNKYELYKASKILQNRINKKHMLNGVIIESPDTTFIEEGVEIGSDTVISGFVKIYGNSKIGKSCLIDGSTRIINSTIEDYVRVDNAVIEDCYMEENSNIGPYSRIRPNSHIGKGVHIGNFVEVKNSRLGEGTKAGHLAYIGDSDLGKDINVGCGVVFVNYDGKFKHRSIIGDGAFIGSNANIVAPVKVEKEGFVAAGSTITEDVSSGELIIERAEQKHIKGYVERKKERDKNHKE</sequence>
<feature type="binding site" evidence="20">
    <location>
        <begin position="385"/>
        <end position="386"/>
    </location>
    <ligand>
        <name>acetyl-CoA</name>
        <dbReference type="ChEBI" id="CHEBI:57288"/>
    </ligand>
</feature>